<dbReference type="InterPro" id="IPR044292">
    <property type="entry name" value="NPR"/>
</dbReference>
<dbReference type="GO" id="GO:2000022">
    <property type="term" value="P:regulation of jasmonic acid mediated signaling pathway"/>
    <property type="evidence" value="ECO:0007669"/>
    <property type="project" value="InterPro"/>
</dbReference>
<dbReference type="PROSITE" id="PS50097">
    <property type="entry name" value="BTB"/>
    <property type="match status" value="1"/>
</dbReference>
<dbReference type="GO" id="GO:0005634">
    <property type="term" value="C:nucleus"/>
    <property type="evidence" value="ECO:0007669"/>
    <property type="project" value="TreeGrafter"/>
</dbReference>
<feature type="domain" description="BTB" evidence="2">
    <location>
        <begin position="49"/>
        <end position="130"/>
    </location>
</feature>
<dbReference type="AlphaFoldDB" id="A0A811N0F1"/>
<reference evidence="3" key="1">
    <citation type="submission" date="2020-10" db="EMBL/GenBank/DDBJ databases">
        <authorList>
            <person name="Han B."/>
            <person name="Lu T."/>
            <person name="Zhao Q."/>
            <person name="Huang X."/>
            <person name="Zhao Y."/>
        </authorList>
    </citation>
    <scope>NUCLEOTIDE SEQUENCE</scope>
</reference>
<evidence type="ECO:0000259" key="2">
    <source>
        <dbReference type="PROSITE" id="PS50097"/>
    </source>
</evidence>
<proteinExistence type="predicted"/>
<comment type="pathway">
    <text evidence="1">Protein modification; protein ubiquitination.</text>
</comment>
<dbReference type="GO" id="GO:0009862">
    <property type="term" value="P:systemic acquired resistance, salicylic acid mediated signaling pathway"/>
    <property type="evidence" value="ECO:0007669"/>
    <property type="project" value="InterPro"/>
</dbReference>
<evidence type="ECO:0000313" key="4">
    <source>
        <dbReference type="Proteomes" id="UP000604825"/>
    </source>
</evidence>
<accession>A0A811N0F1</accession>
<dbReference type="Proteomes" id="UP000604825">
    <property type="component" value="Unassembled WGS sequence"/>
</dbReference>
<evidence type="ECO:0000256" key="1">
    <source>
        <dbReference type="ARBA" id="ARBA00004906"/>
    </source>
</evidence>
<gene>
    <name evidence="3" type="ORF">NCGR_LOCUS9447</name>
</gene>
<dbReference type="GO" id="GO:2000031">
    <property type="term" value="P:regulation of salicylic acid mediated signaling pathway"/>
    <property type="evidence" value="ECO:0007669"/>
    <property type="project" value="InterPro"/>
</dbReference>
<dbReference type="OrthoDB" id="1714146at2759"/>
<keyword evidence="4" id="KW-1185">Reference proteome</keyword>
<dbReference type="Pfam" id="PF00651">
    <property type="entry name" value="BTB"/>
    <property type="match status" value="1"/>
</dbReference>
<dbReference type="InterPro" id="IPR000210">
    <property type="entry name" value="BTB/POZ_dom"/>
</dbReference>
<name>A0A811N0F1_9POAL</name>
<dbReference type="Gene3D" id="3.30.710.10">
    <property type="entry name" value="Potassium Channel Kv1.1, Chain A"/>
    <property type="match status" value="1"/>
</dbReference>
<dbReference type="PANTHER" id="PTHR46475">
    <property type="entry name" value="REGULATORY PROTEIN NPR3"/>
    <property type="match status" value="1"/>
</dbReference>
<dbReference type="PANTHER" id="PTHR46475:SF4">
    <property type="entry name" value="BTB_POZ DOMAIN AND ANKYRIN REPEAT-CONTAINING PROTEIN NPR3"/>
    <property type="match status" value="1"/>
</dbReference>
<organism evidence="3 4">
    <name type="scientific">Miscanthus lutarioriparius</name>
    <dbReference type="NCBI Taxonomy" id="422564"/>
    <lineage>
        <taxon>Eukaryota</taxon>
        <taxon>Viridiplantae</taxon>
        <taxon>Streptophyta</taxon>
        <taxon>Embryophyta</taxon>
        <taxon>Tracheophyta</taxon>
        <taxon>Spermatophyta</taxon>
        <taxon>Magnoliopsida</taxon>
        <taxon>Liliopsida</taxon>
        <taxon>Poales</taxon>
        <taxon>Poaceae</taxon>
        <taxon>PACMAD clade</taxon>
        <taxon>Panicoideae</taxon>
        <taxon>Andropogonodae</taxon>
        <taxon>Andropogoneae</taxon>
        <taxon>Saccharinae</taxon>
        <taxon>Miscanthus</taxon>
    </lineage>
</organism>
<dbReference type="EMBL" id="CAJGYO010000002">
    <property type="protein sequence ID" value="CAD6213972.1"/>
    <property type="molecule type" value="Genomic_DNA"/>
</dbReference>
<evidence type="ECO:0000313" key="3">
    <source>
        <dbReference type="EMBL" id="CAD6213972.1"/>
    </source>
</evidence>
<dbReference type="GO" id="GO:0050832">
    <property type="term" value="P:defense response to fungus"/>
    <property type="evidence" value="ECO:0007669"/>
    <property type="project" value="TreeGrafter"/>
</dbReference>
<sequence>MEASTTSFFSSPLQAAAAAPTGGDAVSLDRLSTNLERLLDPSFPNRADTEIVLASGGSGGEPGAAAIVGAHSCILAARSSFFLQYFSSIPAGEKARLNLADMVPGGRHIGRDALVAVLGYLYTGRLKVPPDQKCVDDTCRHEACRPAIDFVVESTYAASGFEIPALVSLLQGINPFLQNPVARCSFHRKTKIHCYLWFCLRRGSPRQRPTTLDADWLCLAHFGKTD</sequence>
<protein>
    <recommendedName>
        <fullName evidence="2">BTB domain-containing protein</fullName>
    </recommendedName>
</protein>
<dbReference type="GO" id="GO:0042742">
    <property type="term" value="P:defense response to bacterium"/>
    <property type="evidence" value="ECO:0007669"/>
    <property type="project" value="TreeGrafter"/>
</dbReference>
<dbReference type="InterPro" id="IPR011333">
    <property type="entry name" value="SKP1/BTB/POZ_sf"/>
</dbReference>
<dbReference type="SUPFAM" id="SSF54695">
    <property type="entry name" value="POZ domain"/>
    <property type="match status" value="1"/>
</dbReference>
<comment type="caution">
    <text evidence="3">The sequence shown here is derived from an EMBL/GenBank/DDBJ whole genome shotgun (WGS) entry which is preliminary data.</text>
</comment>